<evidence type="ECO:0000256" key="3">
    <source>
        <dbReference type="ARBA" id="ARBA00023002"/>
    </source>
</evidence>
<dbReference type="InterPro" id="IPR006367">
    <property type="entry name" value="Sirohaem_synthase_N"/>
</dbReference>
<gene>
    <name evidence="8" type="primary">cysG</name>
    <name evidence="8" type="ORF">SMGD1_1434</name>
</gene>
<dbReference type="GO" id="GO:0019354">
    <property type="term" value="P:siroheme biosynthetic process"/>
    <property type="evidence" value="ECO:0007669"/>
    <property type="project" value="UniProtKB-UniPathway"/>
</dbReference>
<dbReference type="Proteomes" id="UP000006431">
    <property type="component" value="Unassembled WGS sequence"/>
</dbReference>
<evidence type="ECO:0000256" key="5">
    <source>
        <dbReference type="ARBA" id="ARBA00023244"/>
    </source>
</evidence>
<evidence type="ECO:0000259" key="7">
    <source>
        <dbReference type="Pfam" id="PF14824"/>
    </source>
</evidence>
<evidence type="ECO:0000313" key="9">
    <source>
        <dbReference type="Proteomes" id="UP000006431"/>
    </source>
</evidence>
<feature type="domain" description="Siroheme synthase central" evidence="7">
    <location>
        <begin position="120"/>
        <end position="140"/>
    </location>
</feature>
<dbReference type="GO" id="GO:0004325">
    <property type="term" value="F:ferrochelatase activity"/>
    <property type="evidence" value="ECO:0007669"/>
    <property type="project" value="InterPro"/>
</dbReference>
<dbReference type="NCBIfam" id="TIGR01470">
    <property type="entry name" value="cysG_Nterm"/>
    <property type="match status" value="1"/>
</dbReference>
<dbReference type="EC" id="1.3.1.76" evidence="2"/>
<keyword evidence="3" id="KW-0560">Oxidoreductase</keyword>
<proteinExistence type="predicted"/>
<evidence type="ECO:0000256" key="6">
    <source>
        <dbReference type="ARBA" id="ARBA00047561"/>
    </source>
</evidence>
<dbReference type="InterPro" id="IPR028161">
    <property type="entry name" value="Met8-like"/>
</dbReference>
<dbReference type="SUPFAM" id="SSF75615">
    <property type="entry name" value="Siroheme synthase middle domains-like"/>
    <property type="match status" value="1"/>
</dbReference>
<dbReference type="RefSeq" id="WP_008335853.1">
    <property type="nucleotide sequence ID" value="NZ_AFRZ01000001.1"/>
</dbReference>
<evidence type="ECO:0000256" key="1">
    <source>
        <dbReference type="ARBA" id="ARBA00005010"/>
    </source>
</evidence>
<dbReference type="SUPFAM" id="SSF51735">
    <property type="entry name" value="NAD(P)-binding Rossmann-fold domains"/>
    <property type="match status" value="1"/>
</dbReference>
<evidence type="ECO:0000313" key="8">
    <source>
        <dbReference type="EMBL" id="EHP29958.1"/>
    </source>
</evidence>
<organism evidence="8 9">
    <name type="scientific">Sulfurimonas gotlandica (strain DSM 19862 / JCM 16533 / GD1)</name>
    <dbReference type="NCBI Taxonomy" id="929558"/>
    <lineage>
        <taxon>Bacteria</taxon>
        <taxon>Pseudomonadati</taxon>
        <taxon>Campylobacterota</taxon>
        <taxon>Epsilonproteobacteria</taxon>
        <taxon>Campylobacterales</taxon>
        <taxon>Sulfurimonadaceae</taxon>
        <taxon>Sulfurimonas</taxon>
    </lineage>
</organism>
<dbReference type="AlphaFoldDB" id="B6BHG2"/>
<dbReference type="InterPro" id="IPR028281">
    <property type="entry name" value="Sirohaem_synthase_central"/>
</dbReference>
<keyword evidence="9" id="KW-1185">Reference proteome</keyword>
<accession>H1FT39</accession>
<sequence>MAYFPAFLKLDNKKILIVGGGYIAYEKLDHLLDFTKDISVIALDLSDDMAKGIKNNNLSFEQRAYKVGDIKEYAVVIVAVDDIPLQAEIFAESKQYNCLCNSVDSVDYCDFIFPSYVKKDDLTIAISTSGASPAMAKHLRIYLQNLIPTGISEFLKEMKDLRRTLPKGKERMKMLDKKAEDYIKSWSNR</sequence>
<protein>
    <recommendedName>
        <fullName evidence="2">precorrin-2 dehydrogenase</fullName>
        <ecNumber evidence="2">1.3.1.76</ecNumber>
    </recommendedName>
</protein>
<dbReference type="EMBL" id="AFRZ01000001">
    <property type="protein sequence ID" value="EHP29958.1"/>
    <property type="molecule type" value="Genomic_DNA"/>
</dbReference>
<comment type="catalytic activity">
    <reaction evidence="6">
        <text>precorrin-2 + NAD(+) = sirohydrochlorin + NADH + 2 H(+)</text>
        <dbReference type="Rhea" id="RHEA:15613"/>
        <dbReference type="ChEBI" id="CHEBI:15378"/>
        <dbReference type="ChEBI" id="CHEBI:57540"/>
        <dbReference type="ChEBI" id="CHEBI:57945"/>
        <dbReference type="ChEBI" id="CHEBI:58351"/>
        <dbReference type="ChEBI" id="CHEBI:58827"/>
        <dbReference type="EC" id="1.3.1.76"/>
    </reaction>
</comment>
<dbReference type="PANTHER" id="PTHR35330">
    <property type="entry name" value="SIROHEME BIOSYNTHESIS PROTEIN MET8"/>
    <property type="match status" value="1"/>
</dbReference>
<dbReference type="Pfam" id="PF13241">
    <property type="entry name" value="NAD_binding_7"/>
    <property type="match status" value="1"/>
</dbReference>
<reference evidence="8 9" key="1">
    <citation type="journal article" date="2012" name="Proc. Natl. Acad. Sci. U.S.A.">
        <title>Genome and physiology of a model Epsilonproteobacterium responsible for sulfide detoxification in marine oxygen depletion zones.</title>
        <authorList>
            <person name="Grote J."/>
            <person name="Schott T."/>
            <person name="Bruckner C.G."/>
            <person name="Glockner F.O."/>
            <person name="Jost G."/>
            <person name="Teeling H."/>
            <person name="Labrenz M."/>
            <person name="Jurgens K."/>
        </authorList>
    </citation>
    <scope>NUCLEOTIDE SEQUENCE [LARGE SCALE GENOMIC DNA]</scope>
    <source>
        <strain evidence="8 9">GD1</strain>
    </source>
</reference>
<evidence type="ECO:0000256" key="2">
    <source>
        <dbReference type="ARBA" id="ARBA00012400"/>
    </source>
</evidence>
<accession>B6BHG2</accession>
<keyword evidence="4" id="KW-0520">NAD</keyword>
<dbReference type="InterPro" id="IPR036291">
    <property type="entry name" value="NAD(P)-bd_dom_sf"/>
</dbReference>
<dbReference type="Gene3D" id="3.30.160.110">
    <property type="entry name" value="Siroheme synthase, domain 2"/>
    <property type="match status" value="1"/>
</dbReference>
<dbReference type="PANTHER" id="PTHR35330:SF1">
    <property type="entry name" value="SIROHEME BIOSYNTHESIS PROTEIN MET8"/>
    <property type="match status" value="1"/>
</dbReference>
<dbReference type="HOGENOM" id="CLU_011276_8_1_7"/>
<comment type="caution">
    <text evidence="8">The sequence shown here is derived from an EMBL/GenBank/DDBJ whole genome shotgun (WGS) entry which is preliminary data.</text>
</comment>
<comment type="pathway">
    <text evidence="1">Porphyrin-containing compound metabolism; siroheme biosynthesis; sirohydrochlorin from precorrin-2: step 1/1.</text>
</comment>
<dbReference type="GO" id="GO:0043115">
    <property type="term" value="F:precorrin-2 dehydrogenase activity"/>
    <property type="evidence" value="ECO:0007669"/>
    <property type="project" value="UniProtKB-EC"/>
</dbReference>
<dbReference type="Pfam" id="PF14824">
    <property type="entry name" value="Sirohm_synth_M"/>
    <property type="match status" value="1"/>
</dbReference>
<keyword evidence="5" id="KW-0627">Porphyrin biosynthesis</keyword>
<dbReference type="Gene3D" id="3.40.50.720">
    <property type="entry name" value="NAD(P)-binding Rossmann-like Domain"/>
    <property type="match status" value="1"/>
</dbReference>
<dbReference type="PATRIC" id="fig|929558.5.peg.1425"/>
<dbReference type="eggNOG" id="COG1648">
    <property type="taxonomic scope" value="Bacteria"/>
</dbReference>
<evidence type="ECO:0000256" key="4">
    <source>
        <dbReference type="ARBA" id="ARBA00023027"/>
    </source>
</evidence>
<name>B6BHG2_SULGG</name>
<dbReference type="STRING" id="929558.SMGD1_1434"/>
<dbReference type="OrthoDB" id="9815856at2"/>
<dbReference type="UniPathway" id="UPA00262">
    <property type="reaction ID" value="UER00222"/>
</dbReference>